<dbReference type="NCBIfam" id="NF033819">
    <property type="entry name" value="IS66_TnpB"/>
    <property type="match status" value="1"/>
</dbReference>
<organism evidence="1 2">
    <name type="scientific">Archangium lansingense</name>
    <dbReference type="NCBI Taxonomy" id="2995310"/>
    <lineage>
        <taxon>Bacteria</taxon>
        <taxon>Pseudomonadati</taxon>
        <taxon>Myxococcota</taxon>
        <taxon>Myxococcia</taxon>
        <taxon>Myxococcales</taxon>
        <taxon>Cystobacterineae</taxon>
        <taxon>Archangiaceae</taxon>
        <taxon>Archangium</taxon>
    </lineage>
</organism>
<dbReference type="Pfam" id="PF05717">
    <property type="entry name" value="TnpB_IS66"/>
    <property type="match status" value="1"/>
</dbReference>
<dbReference type="PANTHER" id="PTHR36455:SF1">
    <property type="entry name" value="BLR8292 PROTEIN"/>
    <property type="match status" value="1"/>
</dbReference>
<reference evidence="1 2" key="1">
    <citation type="submission" date="2022-11" db="EMBL/GenBank/DDBJ databases">
        <title>Minimal conservation of predation-associated metabolite biosynthetic gene clusters underscores biosynthetic potential of Myxococcota including descriptions for ten novel species: Archangium lansinium sp. nov., Myxococcus landrumus sp. nov., Nannocystis bai.</title>
        <authorList>
            <person name="Ahearne A."/>
            <person name="Stevens C."/>
            <person name="Phillips K."/>
        </authorList>
    </citation>
    <scope>NUCLEOTIDE SEQUENCE [LARGE SCALE GENOMIC DNA]</scope>
    <source>
        <strain evidence="1 2">MIWBW</strain>
    </source>
</reference>
<protein>
    <submittedName>
        <fullName evidence="1">IS66 family insertion sequence element accessory protein TnpB</fullName>
    </submittedName>
</protein>
<name>A0ABT4AD40_9BACT</name>
<sequence>MIGSTRRLSVYAYGQPCDMRKSFDALSGLVTQELGRDFLSGDVFLFVGRDRKRAKALFWDGTGLCLYAKRLEKGRFAPLWQRESGVQPLVLTVSELALFLEGSELVGRAPLLPAPYTLKPLFQPEAVDVVTS</sequence>
<dbReference type="Proteomes" id="UP001207654">
    <property type="component" value="Unassembled WGS sequence"/>
</dbReference>
<dbReference type="EMBL" id="JAPNKA010000001">
    <property type="protein sequence ID" value="MCY1079588.1"/>
    <property type="molecule type" value="Genomic_DNA"/>
</dbReference>
<dbReference type="PANTHER" id="PTHR36455">
    <property type="match status" value="1"/>
</dbReference>
<evidence type="ECO:0000313" key="1">
    <source>
        <dbReference type="EMBL" id="MCY1079588.1"/>
    </source>
</evidence>
<dbReference type="RefSeq" id="WP_267538297.1">
    <property type="nucleotide sequence ID" value="NZ_JAPNKA010000001.1"/>
</dbReference>
<proteinExistence type="predicted"/>
<comment type="caution">
    <text evidence="1">The sequence shown here is derived from an EMBL/GenBank/DDBJ whole genome shotgun (WGS) entry which is preliminary data.</text>
</comment>
<accession>A0ABT4AD40</accession>
<keyword evidence="2" id="KW-1185">Reference proteome</keyword>
<dbReference type="InterPro" id="IPR008878">
    <property type="entry name" value="Transposase_IS66_Orf2"/>
</dbReference>
<evidence type="ECO:0000313" key="2">
    <source>
        <dbReference type="Proteomes" id="UP001207654"/>
    </source>
</evidence>
<gene>
    <name evidence="1" type="primary">tnpB</name>
    <name evidence="1" type="ORF">OV287_34525</name>
</gene>